<dbReference type="PANTHER" id="PTHR19372:SF7">
    <property type="entry name" value="SULFITE OXIDASE, MITOCHONDRIAL"/>
    <property type="match status" value="1"/>
</dbReference>
<gene>
    <name evidence="7" type="ORF">AJ80_05484</name>
</gene>
<dbReference type="GO" id="GO:0005739">
    <property type="term" value="C:mitochondrion"/>
    <property type="evidence" value="ECO:0007669"/>
    <property type="project" value="TreeGrafter"/>
</dbReference>
<evidence type="ECO:0000256" key="1">
    <source>
        <dbReference type="ARBA" id="ARBA00001924"/>
    </source>
</evidence>
<sequence length="370" mass="41250">MITKLKDPGEPPLNREAPLRDLISSFITTKEPYNRNHSAIPIIEASSHVVTVDGEVETPLSLSVSQLRNDFVQHEVIAALQCAGNRRHTMRTRLKEVAGIDWLDGAVMNCKWKGPRLRDVLIKAGLKERNHEGSKLHVAVASHQLECQDDDYYGGSIELWRAMRVEGEVILALEMNGKPLAPSYGYPVRVVAPGIAGARWVKWLDKISVQNTESPNFYQQHDYKILPPEALTWEIAEDYWHRVPAIQCMPVNSVVAVPGNNETVRLPQNGLLEVKGYAVPKGDQGPVTKVEVSADGGKTWVNAEINYPENYSKWSWALWKASIKVDKGSNKTIYSRATDAGGNVQPEHCEWNLRGIGYNAYGSSFNVTIS</sequence>
<dbReference type="GO" id="GO:0006790">
    <property type="term" value="P:sulfur compound metabolic process"/>
    <property type="evidence" value="ECO:0007669"/>
    <property type="project" value="TreeGrafter"/>
</dbReference>
<dbReference type="InterPro" id="IPR000572">
    <property type="entry name" value="OxRdtase_Mopterin-bd_dom"/>
</dbReference>
<evidence type="ECO:0000313" key="7">
    <source>
        <dbReference type="EMBL" id="PGH15619.1"/>
    </source>
</evidence>
<organism evidence="7 8">
    <name type="scientific">Polytolypa hystricis (strain UAMH7299)</name>
    <dbReference type="NCBI Taxonomy" id="1447883"/>
    <lineage>
        <taxon>Eukaryota</taxon>
        <taxon>Fungi</taxon>
        <taxon>Dikarya</taxon>
        <taxon>Ascomycota</taxon>
        <taxon>Pezizomycotina</taxon>
        <taxon>Eurotiomycetes</taxon>
        <taxon>Eurotiomycetidae</taxon>
        <taxon>Onygenales</taxon>
        <taxon>Onygenales incertae sedis</taxon>
        <taxon>Polytolypa</taxon>
    </lineage>
</organism>
<evidence type="ECO:0000256" key="2">
    <source>
        <dbReference type="ARBA" id="ARBA00022505"/>
    </source>
</evidence>
<evidence type="ECO:0000259" key="5">
    <source>
        <dbReference type="Pfam" id="PF00174"/>
    </source>
</evidence>
<dbReference type="Pfam" id="PF03404">
    <property type="entry name" value="Mo-co_dimer"/>
    <property type="match status" value="1"/>
</dbReference>
<evidence type="ECO:0000313" key="8">
    <source>
        <dbReference type="Proteomes" id="UP000224634"/>
    </source>
</evidence>
<dbReference type="AlphaFoldDB" id="A0A2B7Y3A2"/>
<keyword evidence="4" id="KW-0560">Oxidoreductase</keyword>
<dbReference type="STRING" id="1447883.A0A2B7Y3A2"/>
<dbReference type="InterPro" id="IPR014756">
    <property type="entry name" value="Ig_E-set"/>
</dbReference>
<dbReference type="GO" id="GO:0043546">
    <property type="term" value="F:molybdopterin cofactor binding"/>
    <property type="evidence" value="ECO:0007669"/>
    <property type="project" value="TreeGrafter"/>
</dbReference>
<dbReference type="InterPro" id="IPR005066">
    <property type="entry name" value="MoCF_OxRdtse_dimer"/>
</dbReference>
<evidence type="ECO:0000259" key="6">
    <source>
        <dbReference type="Pfam" id="PF03404"/>
    </source>
</evidence>
<keyword evidence="3" id="KW-0479">Metal-binding</keyword>
<keyword evidence="2" id="KW-0500">Molybdenum</keyword>
<dbReference type="PRINTS" id="PR00407">
    <property type="entry name" value="EUMOPTERIN"/>
</dbReference>
<comment type="caution">
    <text evidence="7">The sequence shown here is derived from an EMBL/GenBank/DDBJ whole genome shotgun (WGS) entry which is preliminary data.</text>
</comment>
<dbReference type="InterPro" id="IPR036374">
    <property type="entry name" value="OxRdtase_Mopterin-bd_sf"/>
</dbReference>
<dbReference type="Gene3D" id="2.60.40.650">
    <property type="match status" value="1"/>
</dbReference>
<keyword evidence="8" id="KW-1185">Reference proteome</keyword>
<dbReference type="SUPFAM" id="SSF81296">
    <property type="entry name" value="E set domains"/>
    <property type="match status" value="1"/>
</dbReference>
<dbReference type="FunFam" id="3.90.420.10:FF:000002">
    <property type="entry name" value="sulfite oxidase, mitochondrial"/>
    <property type="match status" value="1"/>
</dbReference>
<comment type="cofactor">
    <cofactor evidence="1">
        <name>Mo-molybdopterin</name>
        <dbReference type="ChEBI" id="CHEBI:71302"/>
    </cofactor>
</comment>
<evidence type="ECO:0000256" key="3">
    <source>
        <dbReference type="ARBA" id="ARBA00022723"/>
    </source>
</evidence>
<dbReference type="InterPro" id="IPR008335">
    <property type="entry name" value="Mopterin_OxRdtase_euk"/>
</dbReference>
<reference evidence="7 8" key="1">
    <citation type="submission" date="2017-10" db="EMBL/GenBank/DDBJ databases">
        <title>Comparative genomics in systemic dimorphic fungi from Ajellomycetaceae.</title>
        <authorList>
            <person name="Munoz J.F."/>
            <person name="Mcewen J.G."/>
            <person name="Clay O.K."/>
            <person name="Cuomo C.A."/>
        </authorList>
    </citation>
    <scope>NUCLEOTIDE SEQUENCE [LARGE SCALE GENOMIC DNA]</scope>
    <source>
        <strain evidence="7 8">UAMH7299</strain>
    </source>
</reference>
<dbReference type="SUPFAM" id="SSF56524">
    <property type="entry name" value="Oxidoreductase molybdopterin-binding domain"/>
    <property type="match status" value="1"/>
</dbReference>
<feature type="domain" description="Moybdenum cofactor oxidoreductase dimerisation" evidence="6">
    <location>
        <begin position="245"/>
        <end position="361"/>
    </location>
</feature>
<protein>
    <recommendedName>
        <fullName evidence="9">Sulfite oxidase</fullName>
    </recommendedName>
</protein>
<evidence type="ECO:0000256" key="4">
    <source>
        <dbReference type="ARBA" id="ARBA00023002"/>
    </source>
</evidence>
<dbReference type="Proteomes" id="UP000224634">
    <property type="component" value="Unassembled WGS sequence"/>
</dbReference>
<dbReference type="EMBL" id="PDNA01000081">
    <property type="protein sequence ID" value="PGH15619.1"/>
    <property type="molecule type" value="Genomic_DNA"/>
</dbReference>
<dbReference type="GO" id="GO:0030151">
    <property type="term" value="F:molybdenum ion binding"/>
    <property type="evidence" value="ECO:0007669"/>
    <property type="project" value="InterPro"/>
</dbReference>
<dbReference type="Gene3D" id="3.90.420.10">
    <property type="entry name" value="Oxidoreductase, molybdopterin-binding domain"/>
    <property type="match status" value="1"/>
</dbReference>
<accession>A0A2B7Y3A2</accession>
<feature type="domain" description="Oxidoreductase molybdopterin-binding" evidence="5">
    <location>
        <begin position="37"/>
        <end position="218"/>
    </location>
</feature>
<proteinExistence type="predicted"/>
<dbReference type="OrthoDB" id="432685at2759"/>
<evidence type="ECO:0008006" key="9">
    <source>
        <dbReference type="Google" id="ProtNLM"/>
    </source>
</evidence>
<dbReference type="Pfam" id="PF00174">
    <property type="entry name" value="Oxidored_molyb"/>
    <property type="match status" value="1"/>
</dbReference>
<dbReference type="GO" id="GO:0008482">
    <property type="term" value="F:sulfite oxidase activity"/>
    <property type="evidence" value="ECO:0007669"/>
    <property type="project" value="TreeGrafter"/>
</dbReference>
<dbReference type="GO" id="GO:0020037">
    <property type="term" value="F:heme binding"/>
    <property type="evidence" value="ECO:0007669"/>
    <property type="project" value="TreeGrafter"/>
</dbReference>
<dbReference type="PANTHER" id="PTHR19372">
    <property type="entry name" value="SULFITE REDUCTASE"/>
    <property type="match status" value="1"/>
</dbReference>
<name>A0A2B7Y3A2_POLH7</name>